<comment type="caution">
    <text evidence="1">The sequence shown here is derived from an EMBL/GenBank/DDBJ whole genome shotgun (WGS) entry which is preliminary data.</text>
</comment>
<dbReference type="Proteomes" id="UP000655420">
    <property type="component" value="Unassembled WGS sequence"/>
</dbReference>
<name>A0A8J7M9T1_9RHOB</name>
<dbReference type="EMBL" id="JAEHHL010000008">
    <property type="protein sequence ID" value="MBK0400338.1"/>
    <property type="molecule type" value="Genomic_DNA"/>
</dbReference>
<gene>
    <name evidence="1" type="ORF">H0I76_14150</name>
</gene>
<evidence type="ECO:0000313" key="1">
    <source>
        <dbReference type="EMBL" id="MBK0400338.1"/>
    </source>
</evidence>
<organism evidence="1 2">
    <name type="scientific">Thermohalobaculum xanthum</name>
    <dbReference type="NCBI Taxonomy" id="2753746"/>
    <lineage>
        <taxon>Bacteria</taxon>
        <taxon>Pseudomonadati</taxon>
        <taxon>Pseudomonadota</taxon>
        <taxon>Alphaproteobacteria</taxon>
        <taxon>Rhodobacterales</taxon>
        <taxon>Paracoccaceae</taxon>
        <taxon>Thermohalobaculum</taxon>
    </lineage>
</organism>
<dbReference type="Pfam" id="PF06089">
    <property type="entry name" value="Asparaginase_II"/>
    <property type="match status" value="1"/>
</dbReference>
<keyword evidence="2" id="KW-1185">Reference proteome</keyword>
<dbReference type="InterPro" id="IPR010349">
    <property type="entry name" value="Asparaginase_II"/>
</dbReference>
<proteinExistence type="predicted"/>
<dbReference type="PANTHER" id="PTHR42110:SF1">
    <property type="entry name" value="L-ASPARAGINASE, PUTATIVE (AFU_ORTHOLOGUE AFUA_3G11890)-RELATED"/>
    <property type="match status" value="1"/>
</dbReference>
<dbReference type="RefSeq" id="WP_200611257.1">
    <property type="nucleotide sequence ID" value="NZ_JAEHHL010000008.1"/>
</dbReference>
<dbReference type="PANTHER" id="PTHR42110">
    <property type="entry name" value="L-ASPARAGINASE, PUTATIVE (AFU_ORTHOLOGUE AFUA_3G11890)-RELATED"/>
    <property type="match status" value="1"/>
</dbReference>
<dbReference type="AlphaFoldDB" id="A0A8J7M9T1"/>
<accession>A0A8J7M9T1</accession>
<evidence type="ECO:0000313" key="2">
    <source>
        <dbReference type="Proteomes" id="UP000655420"/>
    </source>
</evidence>
<protein>
    <submittedName>
        <fullName evidence="1">Asparaginase</fullName>
    </submittedName>
</protein>
<sequence>MEASPVLAEVWRGPVLESVHRGAVAICRPDGELVEAWGEPGRVILPRSSCKMIQALPLVESGAADRYGLTAEHLALACASHQGATIHTALARDWLATLGLGDGDLRCGAHAPYDTAARRALRNRGEHPCQVHNNCSGKHCGFLTVNAHLGGDAEYVDPDHPVQRAVRAATEEVCDETVTAFAIDGCSAPNFAVTLKGLATAMARFARPAEGFRGIRAQAATRLRDAMAAHPELVAGEGRACTALMRAMNNGTVVKTGAEAVFVGILPEQGLGIALKIDDGATRGSEAAIAALLVRHGALDAHSPAFRAYADHPIENRRHIVHGHLRAAETLFD</sequence>
<reference evidence="1" key="1">
    <citation type="submission" date="2020-12" db="EMBL/GenBank/DDBJ databases">
        <title>Bacterial taxonomy.</title>
        <authorList>
            <person name="Pan X."/>
        </authorList>
    </citation>
    <scope>NUCLEOTIDE SEQUENCE</scope>
    <source>
        <strain evidence="1">M0105</strain>
    </source>
</reference>